<sequence length="342" mass="37930">MVTLLDCLDMLDGCWTAVSWEDLEDILCHRGDAPVYRQVKTIEEAGVRHSVASVCRPESPKKSVDTSYLGKLFLGKPLPDGTRFTFIVNETPQRDLFEFAVERSQSREPVSAAVRDDAISRLKGLSLPDGRDVAWCIDRLDVLVEARTIEHVEGEVLQRLAPLVRACLGQEPCITEVVDVMTWLIADCISRQARALRPRHFTADEFRAALEECVRKVTGRRQDGSTELLMPLQQKLRPAGVPDTEAEGQHDAMLAFRRRRRSSIGARRQQFDDLADKINSICTVTMAKRRGGLLEAGPAAYLATISAVSEMPEVAGGHVSLTDALAVLCDITARCQNRYADA</sequence>
<evidence type="ECO:0000313" key="2">
    <source>
        <dbReference type="Proteomes" id="UP000054375"/>
    </source>
</evidence>
<dbReference type="EMBL" id="LMWV01000037">
    <property type="protein sequence ID" value="KUN59241.1"/>
    <property type="molecule type" value="Genomic_DNA"/>
</dbReference>
<proteinExistence type="predicted"/>
<organism evidence="1 2">
    <name type="scientific">Streptomyces griseorubiginosus</name>
    <dbReference type="NCBI Taxonomy" id="67304"/>
    <lineage>
        <taxon>Bacteria</taxon>
        <taxon>Bacillati</taxon>
        <taxon>Actinomycetota</taxon>
        <taxon>Actinomycetes</taxon>
        <taxon>Kitasatosporales</taxon>
        <taxon>Streptomycetaceae</taxon>
        <taxon>Streptomyces</taxon>
    </lineage>
</organism>
<accession>A0A101RPB8</accession>
<keyword evidence="2" id="KW-1185">Reference proteome</keyword>
<evidence type="ECO:0008006" key="3">
    <source>
        <dbReference type="Google" id="ProtNLM"/>
    </source>
</evidence>
<name>A0A101RPB8_9ACTN</name>
<protein>
    <recommendedName>
        <fullName evidence="3">CD-NTase associated protein 4-like DNA endonuclease domain-containing protein</fullName>
    </recommendedName>
</protein>
<comment type="caution">
    <text evidence="1">The sequence shown here is derived from an EMBL/GenBank/DDBJ whole genome shotgun (WGS) entry which is preliminary data.</text>
</comment>
<reference evidence="1 2" key="1">
    <citation type="submission" date="2015-10" db="EMBL/GenBank/DDBJ databases">
        <title>Draft genome sequence of Streptomyces griseorubiginosus DSM 40469, type strain for the species Streptomyces griseorubiginosus.</title>
        <authorList>
            <person name="Ruckert C."/>
            <person name="Winkler A."/>
            <person name="Kalinowski J."/>
            <person name="Kampfer P."/>
            <person name="Glaeser S."/>
        </authorList>
    </citation>
    <scope>NUCLEOTIDE SEQUENCE [LARGE SCALE GENOMIC DNA]</scope>
    <source>
        <strain evidence="1 2">DSM 40469</strain>
    </source>
</reference>
<gene>
    <name evidence="1" type="ORF">AQJ54_39955</name>
</gene>
<evidence type="ECO:0000313" key="1">
    <source>
        <dbReference type="EMBL" id="KUN59241.1"/>
    </source>
</evidence>
<dbReference type="AlphaFoldDB" id="A0A101RPB8"/>
<dbReference type="Proteomes" id="UP000054375">
    <property type="component" value="Unassembled WGS sequence"/>
</dbReference>